<sequence>MFFISIININRYKFNTFQPFYIQLNCNSTLCNNNSNNILDSFLKDNKLKPVYLYENLHLDETRKTILKNTKDLSGIYLIFNKITGDYYIGSAATNRFYARFSNHLLYFRGSKILKNAVRKYNLSNFVFLILELFPEIVNKENNKKLLDLEDFYLKSLLPNYNILTEAGSSFGYKHTELDRIKMNMNYSIQRRELIGNLNRNKNIPIETRLKMKEKALARKKISFSEQGLLNMKKNSKAIILYNLDYTIFGEYLSIVEAAKSINCSEKTIRRALKTEKKILKRRFIVKYKE</sequence>
<organism evidence="2 3">
    <name type="scientific">Lepidopterella palustris CBS 459.81</name>
    <dbReference type="NCBI Taxonomy" id="1314670"/>
    <lineage>
        <taxon>Eukaryota</taxon>
        <taxon>Fungi</taxon>
        <taxon>Dikarya</taxon>
        <taxon>Ascomycota</taxon>
        <taxon>Pezizomycotina</taxon>
        <taxon>Dothideomycetes</taxon>
        <taxon>Pleosporomycetidae</taxon>
        <taxon>Mytilinidiales</taxon>
        <taxon>Argynnaceae</taxon>
        <taxon>Lepidopterella</taxon>
    </lineage>
</organism>
<dbReference type="SMART" id="SM00465">
    <property type="entry name" value="GIYc"/>
    <property type="match status" value="1"/>
</dbReference>
<dbReference type="InterPro" id="IPR006350">
    <property type="entry name" value="Intron_endoG1"/>
</dbReference>
<evidence type="ECO:0000259" key="1">
    <source>
        <dbReference type="PROSITE" id="PS50164"/>
    </source>
</evidence>
<dbReference type="CDD" id="cd10445">
    <property type="entry name" value="GIY-YIG_bI1_like"/>
    <property type="match status" value="1"/>
</dbReference>
<dbReference type="OrthoDB" id="2203429at2759"/>
<dbReference type="Gene3D" id="3.40.1440.10">
    <property type="entry name" value="GIY-YIG endonuclease"/>
    <property type="match status" value="1"/>
</dbReference>
<dbReference type="SUPFAM" id="SSF82771">
    <property type="entry name" value="GIY-YIG endonuclease"/>
    <property type="match status" value="1"/>
</dbReference>
<dbReference type="InterPro" id="IPR036388">
    <property type="entry name" value="WH-like_DNA-bd_sf"/>
</dbReference>
<dbReference type="Gene3D" id="1.10.10.10">
    <property type="entry name" value="Winged helix-like DNA-binding domain superfamily/Winged helix DNA-binding domain"/>
    <property type="match status" value="1"/>
</dbReference>
<evidence type="ECO:0000313" key="2">
    <source>
        <dbReference type="EMBL" id="OCK73039.1"/>
    </source>
</evidence>
<name>A0A8E2J8T0_9PEZI</name>
<feature type="domain" description="GIY-YIG" evidence="1">
    <location>
        <begin position="72"/>
        <end position="163"/>
    </location>
</feature>
<dbReference type="NCBIfam" id="TIGR01453">
    <property type="entry name" value="grpIintron_endo"/>
    <property type="match status" value="1"/>
</dbReference>
<keyword evidence="2" id="KW-0255">Endonuclease</keyword>
<dbReference type="InterPro" id="IPR035901">
    <property type="entry name" value="GIY-YIG_endonuc_sf"/>
</dbReference>
<dbReference type="Pfam" id="PF01541">
    <property type="entry name" value="GIY-YIG"/>
    <property type="match status" value="1"/>
</dbReference>
<dbReference type="SMART" id="SM00497">
    <property type="entry name" value="IENR1"/>
    <property type="match status" value="1"/>
</dbReference>
<dbReference type="InterPro" id="IPR003647">
    <property type="entry name" value="Intron_nuc_1_rpt"/>
</dbReference>
<keyword evidence="2" id="KW-0540">Nuclease</keyword>
<proteinExistence type="predicted"/>
<dbReference type="GO" id="GO:0004519">
    <property type="term" value="F:endonuclease activity"/>
    <property type="evidence" value="ECO:0007669"/>
    <property type="project" value="UniProtKB-KW"/>
</dbReference>
<dbReference type="AlphaFoldDB" id="A0A8E2J8T0"/>
<keyword evidence="2" id="KW-0378">Hydrolase</keyword>
<protein>
    <submittedName>
        <fullName evidence="2">Intron-encoded GIY-YIG endonuclease</fullName>
    </submittedName>
</protein>
<dbReference type="EMBL" id="KV746035">
    <property type="protein sequence ID" value="OCK73039.1"/>
    <property type="molecule type" value="Genomic_DNA"/>
</dbReference>
<dbReference type="PROSITE" id="PS50164">
    <property type="entry name" value="GIY_YIG"/>
    <property type="match status" value="1"/>
</dbReference>
<keyword evidence="3" id="KW-1185">Reference proteome</keyword>
<reference evidence="2 3" key="1">
    <citation type="journal article" date="2016" name="Nat. Commun.">
        <title>Ectomycorrhizal ecology is imprinted in the genome of the dominant symbiotic fungus Cenococcum geophilum.</title>
        <authorList>
            <consortium name="DOE Joint Genome Institute"/>
            <person name="Peter M."/>
            <person name="Kohler A."/>
            <person name="Ohm R.A."/>
            <person name="Kuo A."/>
            <person name="Krutzmann J."/>
            <person name="Morin E."/>
            <person name="Arend M."/>
            <person name="Barry K.W."/>
            <person name="Binder M."/>
            <person name="Choi C."/>
            <person name="Clum A."/>
            <person name="Copeland A."/>
            <person name="Grisel N."/>
            <person name="Haridas S."/>
            <person name="Kipfer T."/>
            <person name="LaButti K."/>
            <person name="Lindquist E."/>
            <person name="Lipzen A."/>
            <person name="Maire R."/>
            <person name="Meier B."/>
            <person name="Mihaltcheva S."/>
            <person name="Molinier V."/>
            <person name="Murat C."/>
            <person name="Poggeler S."/>
            <person name="Quandt C.A."/>
            <person name="Sperisen C."/>
            <person name="Tritt A."/>
            <person name="Tisserant E."/>
            <person name="Crous P.W."/>
            <person name="Henrissat B."/>
            <person name="Nehls U."/>
            <person name="Egli S."/>
            <person name="Spatafora J.W."/>
            <person name="Grigoriev I.V."/>
            <person name="Martin F.M."/>
        </authorList>
    </citation>
    <scope>NUCLEOTIDE SEQUENCE [LARGE SCALE GENOMIC DNA]</scope>
    <source>
        <strain evidence="2 3">CBS 459.81</strain>
    </source>
</reference>
<evidence type="ECO:0000313" key="3">
    <source>
        <dbReference type="Proteomes" id="UP000250266"/>
    </source>
</evidence>
<dbReference type="InterPro" id="IPR000305">
    <property type="entry name" value="GIY-YIG_endonuc"/>
</dbReference>
<accession>A0A8E2J8T0</accession>
<gene>
    <name evidence="2" type="ORF">K432DRAFT_365334</name>
</gene>
<dbReference type="Proteomes" id="UP000250266">
    <property type="component" value="Unassembled WGS sequence"/>
</dbReference>